<dbReference type="RefSeq" id="WP_264850433.1">
    <property type="nucleotide sequence ID" value="NZ_BRXR01000001.1"/>
</dbReference>
<protein>
    <submittedName>
        <fullName evidence="1">Uncharacterized protein</fullName>
    </submittedName>
</protein>
<sequence>MSNKVYVPVIIDEKGERLTRAVFYTIESYKNSYPWHLGLGDISLEFIMLGLSGIIVGPIKDGSLVFFHNPYDFEEMYNSVEKDEKLYISISSIYIPNDLIYVKYMRDDFFRVDIKLFLTLLQYQQNWSYEPLKKFVNGDYLFMSSSEKKAYDEWRHDILNKH</sequence>
<keyword evidence="2" id="KW-1185">Reference proteome</keyword>
<dbReference type="Proteomes" id="UP001208567">
    <property type="component" value="Unassembled WGS sequence"/>
</dbReference>
<reference evidence="1 2" key="1">
    <citation type="journal article" date="2024" name="Int. J. Syst. Evol. Microbiol.">
        <title>Clostridium omnivorum sp. nov., isolated from anoxic soil under the treatment of reductive soil disinfestation.</title>
        <authorList>
            <person name="Ueki A."/>
            <person name="Tonouchi A."/>
            <person name="Kaku N."/>
            <person name="Honma S."/>
            <person name="Ueki K."/>
        </authorList>
    </citation>
    <scope>NUCLEOTIDE SEQUENCE [LARGE SCALE GENOMIC DNA]</scope>
    <source>
        <strain evidence="1 2">E14</strain>
    </source>
</reference>
<gene>
    <name evidence="1" type="ORF">bsdE14_25640</name>
</gene>
<comment type="caution">
    <text evidence="1">The sequence shown here is derived from an EMBL/GenBank/DDBJ whole genome shotgun (WGS) entry which is preliminary data.</text>
</comment>
<evidence type="ECO:0000313" key="2">
    <source>
        <dbReference type="Proteomes" id="UP001208567"/>
    </source>
</evidence>
<proteinExistence type="predicted"/>
<evidence type="ECO:0000313" key="1">
    <source>
        <dbReference type="EMBL" id="GLC31154.1"/>
    </source>
</evidence>
<name>A0ABQ5N7E1_9CLOT</name>
<dbReference type="EMBL" id="BRXR01000001">
    <property type="protein sequence ID" value="GLC31154.1"/>
    <property type="molecule type" value="Genomic_DNA"/>
</dbReference>
<accession>A0ABQ5N7E1</accession>
<organism evidence="1 2">
    <name type="scientific">Clostridium omnivorum</name>
    <dbReference type="NCBI Taxonomy" id="1604902"/>
    <lineage>
        <taxon>Bacteria</taxon>
        <taxon>Bacillati</taxon>
        <taxon>Bacillota</taxon>
        <taxon>Clostridia</taxon>
        <taxon>Eubacteriales</taxon>
        <taxon>Clostridiaceae</taxon>
        <taxon>Clostridium</taxon>
    </lineage>
</organism>